<reference evidence="1" key="1">
    <citation type="submission" date="2022-01" db="EMBL/GenBank/DDBJ databases">
        <title>Corynebacterium sp. nov isolated from isolated from the feces of the greater white-fronted geese (Anser albifrons) at Poyang Lake, PR China.</title>
        <authorList>
            <person name="Liu Q."/>
        </authorList>
    </citation>
    <scope>NUCLEOTIDE SEQUENCE</scope>
    <source>
        <strain evidence="1">JCM 32435</strain>
    </source>
</reference>
<evidence type="ECO:0000313" key="1">
    <source>
        <dbReference type="EMBL" id="MCF4005623.1"/>
    </source>
</evidence>
<dbReference type="Proteomes" id="UP001139336">
    <property type="component" value="Unassembled WGS sequence"/>
</dbReference>
<protein>
    <recommendedName>
        <fullName evidence="3">Secreted protein</fullName>
    </recommendedName>
</protein>
<accession>A0A9X1QPZ8</accession>
<gene>
    <name evidence="1" type="ORF">L1O03_00275</name>
</gene>
<name>A0A9X1QPZ8_9CORY</name>
<dbReference type="RefSeq" id="WP_236117437.1">
    <property type="nucleotide sequence ID" value="NZ_JAKGSI010000001.1"/>
</dbReference>
<comment type="caution">
    <text evidence="1">The sequence shown here is derived from an EMBL/GenBank/DDBJ whole genome shotgun (WGS) entry which is preliminary data.</text>
</comment>
<evidence type="ECO:0000313" key="2">
    <source>
        <dbReference type="Proteomes" id="UP001139336"/>
    </source>
</evidence>
<evidence type="ECO:0008006" key="3">
    <source>
        <dbReference type="Google" id="ProtNLM"/>
    </source>
</evidence>
<dbReference type="AlphaFoldDB" id="A0A9X1QPZ8"/>
<organism evidence="1 2">
    <name type="scientific">Corynebacterium uropygiale</name>
    <dbReference type="NCBI Taxonomy" id="1775911"/>
    <lineage>
        <taxon>Bacteria</taxon>
        <taxon>Bacillati</taxon>
        <taxon>Actinomycetota</taxon>
        <taxon>Actinomycetes</taxon>
        <taxon>Mycobacteriales</taxon>
        <taxon>Corynebacteriaceae</taxon>
        <taxon>Corynebacterium</taxon>
    </lineage>
</organism>
<sequence length="190" mass="19805">MLVPWGAARMVSSARPEVGLSTATVGNSTGTWSLPLTRADGSPLQCAHTRGSAAEFTAWDCQGVEVSSIVAEKPENADRALRRAMRAVTFVGVSPETAPVVTQDLGERGEIAAASMALTSPVGKKQSASPVVAFQLRPKEGEHAGSVLTVVLHRSSDEGKTRDAAAAVWQTLAGVEPQGEMRKNVEVTGA</sequence>
<dbReference type="EMBL" id="JAKGSI010000001">
    <property type="protein sequence ID" value="MCF4005623.1"/>
    <property type="molecule type" value="Genomic_DNA"/>
</dbReference>
<keyword evidence="2" id="KW-1185">Reference proteome</keyword>
<proteinExistence type="predicted"/>